<comment type="caution">
    <text evidence="11">The sequence shown here is derived from an EMBL/GenBank/DDBJ whole genome shotgun (WGS) entry which is preliminary data.</text>
</comment>
<dbReference type="OrthoDB" id="9815614at2"/>
<comment type="subcellular location">
    <subcellularLocation>
        <location evidence="1">Cell inner membrane</location>
        <topology evidence="1">Multi-pass membrane protein</topology>
    </subcellularLocation>
</comment>
<evidence type="ECO:0000256" key="1">
    <source>
        <dbReference type="ARBA" id="ARBA00004429"/>
    </source>
</evidence>
<evidence type="ECO:0000256" key="2">
    <source>
        <dbReference type="ARBA" id="ARBA00022448"/>
    </source>
</evidence>
<keyword evidence="3" id="KW-1003">Cell membrane</keyword>
<dbReference type="EMBL" id="PZZP01000001">
    <property type="protein sequence ID" value="PTM59559.1"/>
    <property type="molecule type" value="Genomic_DNA"/>
</dbReference>
<protein>
    <submittedName>
        <fullName evidence="11">TRAP-type C4-dicarboxylate transport system permease small subunit</fullName>
    </submittedName>
</protein>
<dbReference type="AlphaFoldDB" id="A0A2T4ZCG3"/>
<keyword evidence="7 9" id="KW-0472">Membrane</keyword>
<comment type="similarity">
    <text evidence="8">Belongs to the TRAP transporter small permease family.</text>
</comment>
<dbReference type="PANTHER" id="PTHR35011">
    <property type="entry name" value="2,3-DIKETO-L-GULONATE TRAP TRANSPORTER SMALL PERMEASE PROTEIN YIAM"/>
    <property type="match status" value="1"/>
</dbReference>
<evidence type="ECO:0000256" key="5">
    <source>
        <dbReference type="ARBA" id="ARBA00022692"/>
    </source>
</evidence>
<feature type="transmembrane region" description="Helical" evidence="9">
    <location>
        <begin position="128"/>
        <end position="149"/>
    </location>
</feature>
<keyword evidence="2" id="KW-0813">Transport</keyword>
<name>A0A2T4ZCG3_9BACL</name>
<dbReference type="InterPro" id="IPR007387">
    <property type="entry name" value="TRAP_DctQ"/>
</dbReference>
<sequence length="157" mass="17830">MMQIRRWLDRGLLGITSTLMVLMVLGVVWQVFSRYVLNAPSTFMEELMRICLIWIAMLGAGYAFGTNQHLSFSFFQEKMTDKNRKRLQLINMVLIVGFALVVLIKGGIDLFFVTLDETTAILLLPRGVVNVALPISGLIILVYQVFHVVDLYRSSSQ</sequence>
<evidence type="ECO:0000256" key="4">
    <source>
        <dbReference type="ARBA" id="ARBA00022519"/>
    </source>
</evidence>
<evidence type="ECO:0000313" key="12">
    <source>
        <dbReference type="Proteomes" id="UP000241639"/>
    </source>
</evidence>
<dbReference type="PANTHER" id="PTHR35011:SF2">
    <property type="entry name" value="2,3-DIKETO-L-GULONATE TRAP TRANSPORTER SMALL PERMEASE PROTEIN YIAM"/>
    <property type="match status" value="1"/>
</dbReference>
<evidence type="ECO:0000256" key="3">
    <source>
        <dbReference type="ARBA" id="ARBA00022475"/>
    </source>
</evidence>
<dbReference type="RefSeq" id="WP_107726645.1">
    <property type="nucleotide sequence ID" value="NZ_PZZP01000001.1"/>
</dbReference>
<dbReference type="Proteomes" id="UP000241639">
    <property type="component" value="Unassembled WGS sequence"/>
</dbReference>
<proteinExistence type="inferred from homology"/>
<evidence type="ECO:0000256" key="6">
    <source>
        <dbReference type="ARBA" id="ARBA00022989"/>
    </source>
</evidence>
<evidence type="ECO:0000256" key="8">
    <source>
        <dbReference type="ARBA" id="ARBA00038436"/>
    </source>
</evidence>
<feature type="transmembrane region" description="Helical" evidence="9">
    <location>
        <begin position="12"/>
        <end position="32"/>
    </location>
</feature>
<gene>
    <name evidence="11" type="ORF">C8J48_2183</name>
</gene>
<evidence type="ECO:0000313" key="11">
    <source>
        <dbReference type="EMBL" id="PTM59559.1"/>
    </source>
</evidence>
<evidence type="ECO:0000256" key="7">
    <source>
        <dbReference type="ARBA" id="ARBA00023136"/>
    </source>
</evidence>
<feature type="transmembrane region" description="Helical" evidence="9">
    <location>
        <begin position="87"/>
        <end position="108"/>
    </location>
</feature>
<dbReference type="GO" id="GO:0022857">
    <property type="term" value="F:transmembrane transporter activity"/>
    <property type="evidence" value="ECO:0007669"/>
    <property type="project" value="TreeGrafter"/>
</dbReference>
<evidence type="ECO:0000256" key="9">
    <source>
        <dbReference type="SAM" id="Phobius"/>
    </source>
</evidence>
<keyword evidence="4" id="KW-0997">Cell inner membrane</keyword>
<evidence type="ECO:0000259" key="10">
    <source>
        <dbReference type="Pfam" id="PF04290"/>
    </source>
</evidence>
<organism evidence="11 12">
    <name type="scientific">Desmospora activa DSM 45169</name>
    <dbReference type="NCBI Taxonomy" id="1121389"/>
    <lineage>
        <taxon>Bacteria</taxon>
        <taxon>Bacillati</taxon>
        <taxon>Bacillota</taxon>
        <taxon>Bacilli</taxon>
        <taxon>Bacillales</taxon>
        <taxon>Thermoactinomycetaceae</taxon>
        <taxon>Desmospora</taxon>
    </lineage>
</organism>
<keyword evidence="5 9" id="KW-0812">Transmembrane</keyword>
<keyword evidence="12" id="KW-1185">Reference proteome</keyword>
<reference evidence="11 12" key="1">
    <citation type="submission" date="2018-04" db="EMBL/GenBank/DDBJ databases">
        <title>Genomic Encyclopedia of Archaeal and Bacterial Type Strains, Phase II (KMG-II): from individual species to whole genera.</title>
        <authorList>
            <person name="Goeker M."/>
        </authorList>
    </citation>
    <scope>NUCLEOTIDE SEQUENCE [LARGE SCALE GENOMIC DNA]</scope>
    <source>
        <strain evidence="11 12">DSM 45169</strain>
    </source>
</reference>
<dbReference type="Pfam" id="PF04290">
    <property type="entry name" value="DctQ"/>
    <property type="match status" value="1"/>
</dbReference>
<dbReference type="InterPro" id="IPR055348">
    <property type="entry name" value="DctQ"/>
</dbReference>
<feature type="domain" description="Tripartite ATP-independent periplasmic transporters DctQ component" evidence="10">
    <location>
        <begin position="23"/>
        <end position="152"/>
    </location>
</feature>
<feature type="transmembrane region" description="Helical" evidence="9">
    <location>
        <begin position="47"/>
        <end position="66"/>
    </location>
</feature>
<keyword evidence="6 9" id="KW-1133">Transmembrane helix</keyword>
<accession>A0A2T4ZCG3</accession>
<dbReference type="GO" id="GO:0005886">
    <property type="term" value="C:plasma membrane"/>
    <property type="evidence" value="ECO:0007669"/>
    <property type="project" value="UniProtKB-SubCell"/>
</dbReference>
<dbReference type="GO" id="GO:0015740">
    <property type="term" value="P:C4-dicarboxylate transport"/>
    <property type="evidence" value="ECO:0007669"/>
    <property type="project" value="TreeGrafter"/>
</dbReference>